<keyword evidence="1" id="KW-1133">Transmembrane helix</keyword>
<reference evidence="3" key="1">
    <citation type="submission" date="2017-09" db="EMBL/GenBank/DDBJ databases">
        <title>Depth-based differentiation of microbial function through sediment-hosted aquifers and enrichment of novel symbionts in the deep terrestrial subsurface.</title>
        <authorList>
            <person name="Probst A.J."/>
            <person name="Ladd B."/>
            <person name="Jarett J.K."/>
            <person name="Geller-Mcgrath D.E."/>
            <person name="Sieber C.M.K."/>
            <person name="Emerson J.B."/>
            <person name="Anantharaman K."/>
            <person name="Thomas B.C."/>
            <person name="Malmstrom R."/>
            <person name="Stieglmeier M."/>
            <person name="Klingl A."/>
            <person name="Woyke T."/>
            <person name="Ryan C.M."/>
            <person name="Banfield J.F."/>
        </authorList>
    </citation>
    <scope>NUCLEOTIDE SEQUENCE [LARGE SCALE GENOMIC DNA]</scope>
</reference>
<feature type="transmembrane region" description="Helical" evidence="1">
    <location>
        <begin position="70"/>
        <end position="93"/>
    </location>
</feature>
<feature type="transmembrane region" description="Helical" evidence="1">
    <location>
        <begin position="133"/>
        <end position="152"/>
    </location>
</feature>
<name>A0A2M6YPD7_9BACT</name>
<feature type="transmembrane region" description="Helical" evidence="1">
    <location>
        <begin position="247"/>
        <end position="265"/>
    </location>
</feature>
<comment type="caution">
    <text evidence="2">The sequence shown here is derived from an EMBL/GenBank/DDBJ whole genome shotgun (WGS) entry which is preliminary data.</text>
</comment>
<feature type="transmembrane region" description="Helical" evidence="1">
    <location>
        <begin position="215"/>
        <end position="235"/>
    </location>
</feature>
<dbReference type="AlphaFoldDB" id="A0A2M6YPD7"/>
<keyword evidence="1" id="KW-0472">Membrane</keyword>
<dbReference type="InterPro" id="IPR043715">
    <property type="entry name" value="DUF5656"/>
</dbReference>
<protein>
    <submittedName>
        <fullName evidence="2">Uncharacterized protein</fullName>
    </submittedName>
</protein>
<feature type="transmembrane region" description="Helical" evidence="1">
    <location>
        <begin position="99"/>
        <end position="121"/>
    </location>
</feature>
<feature type="transmembrane region" description="Helical" evidence="1">
    <location>
        <begin position="158"/>
        <end position="176"/>
    </location>
</feature>
<evidence type="ECO:0000256" key="1">
    <source>
        <dbReference type="SAM" id="Phobius"/>
    </source>
</evidence>
<feature type="transmembrane region" description="Helical" evidence="1">
    <location>
        <begin position="188"/>
        <end position="209"/>
    </location>
</feature>
<dbReference type="Pfam" id="PF18900">
    <property type="entry name" value="DUF5656"/>
    <property type="match status" value="1"/>
</dbReference>
<gene>
    <name evidence="2" type="ORF">COT04_02510</name>
</gene>
<accession>A0A2M6YPD7</accession>
<sequence length="266" mass="29909">MFKRFTLILRFPKRKKFFITACLLAAGLLAIQLAGIEWYYWAIALLGVVTYFLSAWSLSEGLGGIEWLTVLILPVLFSVGVGLFCFLMPALWLARLPLIFLYGAGLYSLLLTENIFSVAAIRTIQLLRSAHAVSFLLTLVVSFFLYNVILSFREGPWFNFLLTFLVSLPVFLQGLWCVNLEEKLTLKIWLYSLGSALVLGEIALAFSFWPVTVAVGSLSLTTGLYILLGLIQHYFSEKLFRRTINEYIGVGIAVLIVIFLTTHWGG</sequence>
<dbReference type="EMBL" id="PEXA01000068">
    <property type="protein sequence ID" value="PIU32973.1"/>
    <property type="molecule type" value="Genomic_DNA"/>
</dbReference>
<proteinExistence type="predicted"/>
<keyword evidence="1" id="KW-0812">Transmembrane</keyword>
<organism evidence="2 3">
    <name type="scientific">Candidatus Shapirobacteria bacterium CG07_land_8_20_14_0_80_39_12</name>
    <dbReference type="NCBI Taxonomy" id="1974480"/>
    <lineage>
        <taxon>Bacteria</taxon>
        <taxon>Candidatus Shapironibacteriota</taxon>
    </lineage>
</organism>
<evidence type="ECO:0000313" key="2">
    <source>
        <dbReference type="EMBL" id="PIU32973.1"/>
    </source>
</evidence>
<evidence type="ECO:0000313" key="3">
    <source>
        <dbReference type="Proteomes" id="UP000229559"/>
    </source>
</evidence>
<dbReference type="Proteomes" id="UP000229559">
    <property type="component" value="Unassembled WGS sequence"/>
</dbReference>
<feature type="transmembrane region" description="Helical" evidence="1">
    <location>
        <begin position="40"/>
        <end position="58"/>
    </location>
</feature>